<evidence type="ECO:0000313" key="3">
    <source>
        <dbReference type="EMBL" id="MBA2891445.1"/>
    </source>
</evidence>
<evidence type="ECO:0000256" key="1">
    <source>
        <dbReference type="ARBA" id="ARBA00022801"/>
    </source>
</evidence>
<dbReference type="Pfam" id="PF12697">
    <property type="entry name" value="Abhydrolase_6"/>
    <property type="match status" value="1"/>
</dbReference>
<evidence type="ECO:0000313" key="4">
    <source>
        <dbReference type="Proteomes" id="UP000530928"/>
    </source>
</evidence>
<dbReference type="AlphaFoldDB" id="A0A7W0HQ16"/>
<dbReference type="SUPFAM" id="SSF53474">
    <property type="entry name" value="alpha/beta-Hydrolases"/>
    <property type="match status" value="1"/>
</dbReference>
<dbReference type="GO" id="GO:0016020">
    <property type="term" value="C:membrane"/>
    <property type="evidence" value="ECO:0007669"/>
    <property type="project" value="TreeGrafter"/>
</dbReference>
<comment type="caution">
    <text evidence="3">The sequence shown here is derived from an EMBL/GenBank/DDBJ whole genome shotgun (WGS) entry which is preliminary data.</text>
</comment>
<sequence>MAVARVNGTSLTYTDQGTGDPVILVMGTGGPGHIWHLHQVPALLAAGFRVITFDNRGLSPVPGPPPEIDDLVGDLAGLAETLCGGRSRFVGVSMGAHVVQELMLQRPELVEAAVLMATRGRPDHFRARLAEAEAELNFGPVELPAASGAALRAVLSLSPHTLNDESNARHWLDLFELFPTSKAVMRAQSKLEIIDNRLDDYRTIEGRCLVVAFEDDLITPPHLGQEVATAIAGAGYARVAKCGHYGYLEQPDEVNSLIVDFLSVTGRTRPS</sequence>
<dbReference type="Gene3D" id="3.40.50.1820">
    <property type="entry name" value="alpha/beta hydrolase"/>
    <property type="match status" value="1"/>
</dbReference>
<feature type="domain" description="AB hydrolase-1" evidence="2">
    <location>
        <begin position="23"/>
        <end position="255"/>
    </location>
</feature>
<name>A0A7W0HQ16_9ACTN</name>
<evidence type="ECO:0000259" key="2">
    <source>
        <dbReference type="Pfam" id="PF12697"/>
    </source>
</evidence>
<organism evidence="3 4">
    <name type="scientific">Nonomuraea soli</name>
    <dbReference type="NCBI Taxonomy" id="1032476"/>
    <lineage>
        <taxon>Bacteria</taxon>
        <taxon>Bacillati</taxon>
        <taxon>Actinomycetota</taxon>
        <taxon>Actinomycetes</taxon>
        <taxon>Streptosporangiales</taxon>
        <taxon>Streptosporangiaceae</taxon>
        <taxon>Nonomuraea</taxon>
    </lineage>
</organism>
<dbReference type="Proteomes" id="UP000530928">
    <property type="component" value="Unassembled WGS sequence"/>
</dbReference>
<dbReference type="InterPro" id="IPR000073">
    <property type="entry name" value="AB_hydrolase_1"/>
</dbReference>
<dbReference type="PANTHER" id="PTHR43798:SF31">
    <property type="entry name" value="AB HYDROLASE SUPERFAMILY PROTEIN YCLE"/>
    <property type="match status" value="1"/>
</dbReference>
<accession>A0A7W0HQ16</accession>
<keyword evidence="4" id="KW-1185">Reference proteome</keyword>
<dbReference type="GO" id="GO:0016787">
    <property type="term" value="F:hydrolase activity"/>
    <property type="evidence" value="ECO:0007669"/>
    <property type="project" value="UniProtKB-KW"/>
</dbReference>
<keyword evidence="1" id="KW-0378">Hydrolase</keyword>
<dbReference type="InterPro" id="IPR029058">
    <property type="entry name" value="AB_hydrolase_fold"/>
</dbReference>
<reference evidence="3 4" key="1">
    <citation type="submission" date="2020-07" db="EMBL/GenBank/DDBJ databases">
        <title>Genomic Encyclopedia of Type Strains, Phase IV (KMG-IV): sequencing the most valuable type-strain genomes for metagenomic binning, comparative biology and taxonomic classification.</title>
        <authorList>
            <person name="Goeker M."/>
        </authorList>
    </citation>
    <scope>NUCLEOTIDE SEQUENCE [LARGE SCALE GENOMIC DNA]</scope>
    <source>
        <strain evidence="3 4">DSM 45533</strain>
    </source>
</reference>
<dbReference type="RefSeq" id="WP_181610240.1">
    <property type="nucleotide sequence ID" value="NZ_BAABAM010000002.1"/>
</dbReference>
<dbReference type="InterPro" id="IPR050266">
    <property type="entry name" value="AB_hydrolase_sf"/>
</dbReference>
<dbReference type="PANTHER" id="PTHR43798">
    <property type="entry name" value="MONOACYLGLYCEROL LIPASE"/>
    <property type="match status" value="1"/>
</dbReference>
<gene>
    <name evidence="3" type="ORF">HNR30_002786</name>
</gene>
<proteinExistence type="predicted"/>
<protein>
    <submittedName>
        <fullName evidence="3">Pimeloyl-ACP methyl ester carboxylesterase</fullName>
    </submittedName>
</protein>
<dbReference type="EMBL" id="JACDUR010000003">
    <property type="protein sequence ID" value="MBA2891445.1"/>
    <property type="molecule type" value="Genomic_DNA"/>
</dbReference>